<dbReference type="Proteomes" id="UP000296678">
    <property type="component" value="Chromosome"/>
</dbReference>
<reference evidence="2" key="1">
    <citation type="submission" date="2019-03" db="EMBL/GenBank/DDBJ databases">
        <title>Complete genome sequence and annotation of the laboratory reference strain Shigella flexneri 5a M90T and genome-wide transcription start site determination.</title>
        <authorList>
            <person name="Cervantes-Rivera R."/>
            <person name="Puhar A."/>
        </authorList>
    </citation>
    <scope>NUCLEOTIDE SEQUENCE [LARGE SCALE GENOMIC DNA]</scope>
    <source>
        <strain evidence="2">M90T / Serotype 5a</strain>
    </source>
</reference>
<dbReference type="AlphaFoldDB" id="A0A4P7TVA2"/>
<proteinExistence type="predicted"/>
<name>A0A4P7TVA2_SHIFM</name>
<evidence type="ECO:0000313" key="2">
    <source>
        <dbReference type="Proteomes" id="UP000296678"/>
    </source>
</evidence>
<organism evidence="1 2">
    <name type="scientific">Shigella flexneri serotype 5a (strain M90T)</name>
    <dbReference type="NCBI Taxonomy" id="1086030"/>
    <lineage>
        <taxon>Bacteria</taxon>
        <taxon>Pseudomonadati</taxon>
        <taxon>Pseudomonadota</taxon>
        <taxon>Gammaproteobacteria</taxon>
        <taxon>Enterobacterales</taxon>
        <taxon>Enterobacteriaceae</taxon>
        <taxon>Shigella</taxon>
    </lineage>
</organism>
<accession>A0A4P7TVA2</accession>
<protein>
    <submittedName>
        <fullName evidence="1">Uncharacterized protein</fullName>
    </submittedName>
</protein>
<gene>
    <name evidence="1" type="ORF">EKN05_020825</name>
</gene>
<evidence type="ECO:0000313" key="1">
    <source>
        <dbReference type="EMBL" id="QCC33650.1"/>
    </source>
</evidence>
<sequence length="81" mass="9095">MHYSFLRIKSAKHQRIDGEKSPCRDGLKVSTATKSRRCAPGSTTSTIRRCSTAQTLPDAESYARGHLLRDAERCTHRSLHP</sequence>
<dbReference type="EMBL" id="CP037923">
    <property type="protein sequence ID" value="QCC33650.1"/>
    <property type="molecule type" value="Genomic_DNA"/>
</dbReference>